<dbReference type="Pfam" id="PF12728">
    <property type="entry name" value="HTH_17"/>
    <property type="match status" value="1"/>
</dbReference>
<dbReference type="GO" id="GO:0003677">
    <property type="term" value="F:DNA binding"/>
    <property type="evidence" value="ECO:0007669"/>
    <property type="project" value="UniProtKB-KW"/>
</dbReference>
<proteinExistence type="predicted"/>
<dbReference type="Proteomes" id="UP000533533">
    <property type="component" value="Unassembled WGS sequence"/>
</dbReference>
<organism evidence="2 3">
    <name type="scientific">Paraburkholderia silvatlantica</name>
    <dbReference type="NCBI Taxonomy" id="321895"/>
    <lineage>
        <taxon>Bacteria</taxon>
        <taxon>Pseudomonadati</taxon>
        <taxon>Pseudomonadota</taxon>
        <taxon>Betaproteobacteria</taxon>
        <taxon>Burkholderiales</taxon>
        <taxon>Burkholderiaceae</taxon>
        <taxon>Paraburkholderia</taxon>
    </lineage>
</organism>
<feature type="domain" description="Helix-turn-helix" evidence="1">
    <location>
        <begin position="23"/>
        <end position="67"/>
    </location>
</feature>
<dbReference type="EMBL" id="JACHVZ010000032">
    <property type="protein sequence ID" value="MBB2932798.1"/>
    <property type="molecule type" value="Genomic_DNA"/>
</dbReference>
<keyword evidence="2" id="KW-0238">DNA-binding</keyword>
<protein>
    <submittedName>
        <fullName evidence="2">DNA-binding transcriptional regulator AlpA</fullName>
    </submittedName>
</protein>
<dbReference type="RefSeq" id="WP_243413445.1">
    <property type="nucleotide sequence ID" value="NZ_JACHVZ010000032.1"/>
</dbReference>
<evidence type="ECO:0000259" key="1">
    <source>
        <dbReference type="Pfam" id="PF12728"/>
    </source>
</evidence>
<evidence type="ECO:0000313" key="2">
    <source>
        <dbReference type="EMBL" id="MBB2932798.1"/>
    </source>
</evidence>
<gene>
    <name evidence="2" type="ORF">FHX59_007286</name>
</gene>
<accession>A0ABR6FZJ2</accession>
<comment type="caution">
    <text evidence="2">The sequence shown here is derived from an EMBL/GenBank/DDBJ whole genome shotgun (WGS) entry which is preliminary data.</text>
</comment>
<dbReference type="InterPro" id="IPR041657">
    <property type="entry name" value="HTH_17"/>
</dbReference>
<sequence length="71" mass="7921">MPEIANTAKSGTPDVDPIFLAHEVCQMLKIGKTTLYKLGKSKELQSFRVTARIRAWRLSAIQAYLASKEAQ</sequence>
<evidence type="ECO:0000313" key="3">
    <source>
        <dbReference type="Proteomes" id="UP000533533"/>
    </source>
</evidence>
<name>A0ABR6FZJ2_9BURK</name>
<keyword evidence="3" id="KW-1185">Reference proteome</keyword>
<reference evidence="2 3" key="1">
    <citation type="submission" date="2020-08" db="EMBL/GenBank/DDBJ databases">
        <title>Genomic Encyclopedia of Type Strains, Phase IV (KMG-V): Genome sequencing to study the core and pangenomes of soil and plant-associated prokaryotes.</title>
        <authorList>
            <person name="Whitman W."/>
        </authorList>
    </citation>
    <scope>NUCLEOTIDE SEQUENCE [LARGE SCALE GENOMIC DNA]</scope>
    <source>
        <strain evidence="2 3">SRMrh-85</strain>
    </source>
</reference>